<accession>A0AAX2AFQ2</accession>
<protein>
    <recommendedName>
        <fullName evidence="4">HTH gntR-type domain-containing protein</fullName>
    </recommendedName>
</protein>
<dbReference type="Pfam" id="PF07702">
    <property type="entry name" value="UTRA"/>
    <property type="match status" value="1"/>
</dbReference>
<evidence type="ECO:0000259" key="4">
    <source>
        <dbReference type="PROSITE" id="PS50949"/>
    </source>
</evidence>
<dbReference type="PANTHER" id="PTHR44846:SF17">
    <property type="entry name" value="GNTR-FAMILY TRANSCRIPTIONAL REGULATOR"/>
    <property type="match status" value="1"/>
</dbReference>
<keyword evidence="2" id="KW-0238">DNA-binding</keyword>
<dbReference type="InterPro" id="IPR036390">
    <property type="entry name" value="WH_DNA-bd_sf"/>
</dbReference>
<dbReference type="InterPro" id="IPR036388">
    <property type="entry name" value="WH-like_DNA-bd_sf"/>
</dbReference>
<evidence type="ECO:0000256" key="3">
    <source>
        <dbReference type="ARBA" id="ARBA00023163"/>
    </source>
</evidence>
<dbReference type="AlphaFoldDB" id="A0AAX2AFQ2"/>
<dbReference type="Proteomes" id="UP000290092">
    <property type="component" value="Unassembled WGS sequence"/>
</dbReference>
<reference evidence="5 6" key="1">
    <citation type="submission" date="2017-09" db="EMBL/GenBank/DDBJ databases">
        <title>Genomics of the genus Arcobacter.</title>
        <authorList>
            <person name="Perez-Cataluna A."/>
            <person name="Figueras M.J."/>
            <person name="Salas-Masso N."/>
        </authorList>
    </citation>
    <scope>NUCLEOTIDE SEQUENCE [LARGE SCALE GENOMIC DNA]</scope>
    <source>
        <strain evidence="5 6">CECT 7386</strain>
    </source>
</reference>
<sequence length="241" mass="27977">MTQLIDKPRYIQLYENILEKIENKKFDSDYQLPSENEFAKEFNVNRHTVRQALQLLKDEGYIYTKKGKGNFIANIKLPYKITDKSNYSSQILDLGYEPNTKFLSAEIIKGSNKICKALELERDSEIIELKLLRFANELPISISISYFDALKFHKILDYKDIKPFSLYKVLSICYKKLEITKESTIFEALMPTLEEAKLLLMPQSNPVLSTTTISRDQFGNIVEYGQALFRADMCKVKVDLI</sequence>
<dbReference type="SMART" id="SM00345">
    <property type="entry name" value="HTH_GNTR"/>
    <property type="match status" value="1"/>
</dbReference>
<evidence type="ECO:0000313" key="6">
    <source>
        <dbReference type="Proteomes" id="UP000290092"/>
    </source>
</evidence>
<keyword evidence="6" id="KW-1185">Reference proteome</keyword>
<dbReference type="Gene3D" id="1.10.10.10">
    <property type="entry name" value="Winged helix-like DNA-binding domain superfamily/Winged helix DNA-binding domain"/>
    <property type="match status" value="1"/>
</dbReference>
<dbReference type="InterPro" id="IPR011663">
    <property type="entry name" value="UTRA"/>
</dbReference>
<dbReference type="SUPFAM" id="SSF46785">
    <property type="entry name" value="Winged helix' DNA-binding domain"/>
    <property type="match status" value="1"/>
</dbReference>
<dbReference type="SMART" id="SM00866">
    <property type="entry name" value="UTRA"/>
    <property type="match status" value="1"/>
</dbReference>
<dbReference type="InterPro" id="IPR050679">
    <property type="entry name" value="Bact_HTH_transcr_reg"/>
</dbReference>
<dbReference type="PROSITE" id="PS50949">
    <property type="entry name" value="HTH_GNTR"/>
    <property type="match status" value="1"/>
</dbReference>
<evidence type="ECO:0000256" key="1">
    <source>
        <dbReference type="ARBA" id="ARBA00023015"/>
    </source>
</evidence>
<dbReference type="PRINTS" id="PR00035">
    <property type="entry name" value="HTHGNTR"/>
</dbReference>
<dbReference type="Gene3D" id="3.40.1410.10">
    <property type="entry name" value="Chorismate lyase-like"/>
    <property type="match status" value="1"/>
</dbReference>
<dbReference type="PANTHER" id="PTHR44846">
    <property type="entry name" value="MANNOSYL-D-GLYCERATE TRANSPORT/METABOLISM SYSTEM REPRESSOR MNGR-RELATED"/>
    <property type="match status" value="1"/>
</dbReference>
<comment type="caution">
    <text evidence="5">The sequence shown here is derived from an EMBL/GenBank/DDBJ whole genome shotgun (WGS) entry which is preliminary data.</text>
</comment>
<feature type="domain" description="HTH gntR-type" evidence="4">
    <location>
        <begin position="7"/>
        <end position="75"/>
    </location>
</feature>
<dbReference type="RefSeq" id="WP_114841821.1">
    <property type="nucleotide sequence ID" value="NZ_CP031219.1"/>
</dbReference>
<dbReference type="GO" id="GO:0045892">
    <property type="term" value="P:negative regulation of DNA-templated transcription"/>
    <property type="evidence" value="ECO:0007669"/>
    <property type="project" value="TreeGrafter"/>
</dbReference>
<dbReference type="SUPFAM" id="SSF64288">
    <property type="entry name" value="Chorismate lyase-like"/>
    <property type="match status" value="1"/>
</dbReference>
<dbReference type="KEGG" id="amyt:AMYT_1385"/>
<evidence type="ECO:0000313" key="5">
    <source>
        <dbReference type="EMBL" id="RXK12396.1"/>
    </source>
</evidence>
<dbReference type="GO" id="GO:0003677">
    <property type="term" value="F:DNA binding"/>
    <property type="evidence" value="ECO:0007669"/>
    <property type="project" value="UniProtKB-KW"/>
</dbReference>
<dbReference type="InterPro" id="IPR028978">
    <property type="entry name" value="Chorismate_lyase_/UTRA_dom_sf"/>
</dbReference>
<evidence type="ECO:0000256" key="2">
    <source>
        <dbReference type="ARBA" id="ARBA00023125"/>
    </source>
</evidence>
<keyword evidence="1" id="KW-0805">Transcription regulation</keyword>
<organism evidence="5 6">
    <name type="scientific">Malaciobacter mytili LMG 24559</name>
    <dbReference type="NCBI Taxonomy" id="1032238"/>
    <lineage>
        <taxon>Bacteria</taxon>
        <taxon>Pseudomonadati</taxon>
        <taxon>Campylobacterota</taxon>
        <taxon>Epsilonproteobacteria</taxon>
        <taxon>Campylobacterales</taxon>
        <taxon>Arcobacteraceae</taxon>
        <taxon>Malaciobacter</taxon>
    </lineage>
</organism>
<dbReference type="InterPro" id="IPR000524">
    <property type="entry name" value="Tscrpt_reg_HTH_GntR"/>
</dbReference>
<keyword evidence="3" id="KW-0804">Transcription</keyword>
<dbReference type="CDD" id="cd07377">
    <property type="entry name" value="WHTH_GntR"/>
    <property type="match status" value="1"/>
</dbReference>
<dbReference type="GO" id="GO:0003700">
    <property type="term" value="F:DNA-binding transcription factor activity"/>
    <property type="evidence" value="ECO:0007669"/>
    <property type="project" value="InterPro"/>
</dbReference>
<name>A0AAX2AFQ2_9BACT</name>
<proteinExistence type="predicted"/>
<dbReference type="Pfam" id="PF00392">
    <property type="entry name" value="GntR"/>
    <property type="match status" value="1"/>
</dbReference>
<dbReference type="EMBL" id="NXID01000079">
    <property type="protein sequence ID" value="RXK12396.1"/>
    <property type="molecule type" value="Genomic_DNA"/>
</dbReference>
<gene>
    <name evidence="5" type="ORF">CP985_14280</name>
</gene>